<dbReference type="Proteomes" id="UP000002430">
    <property type="component" value="Chromosome"/>
</dbReference>
<protein>
    <recommendedName>
        <fullName evidence="5">Flagellar hook-associated protein 2</fullName>
        <shortName evidence="5">HAP2</shortName>
    </recommendedName>
    <alternativeName>
        <fullName evidence="5">Flagellar cap protein</fullName>
    </alternativeName>
</protein>
<feature type="coiled-coil region" evidence="5">
    <location>
        <begin position="636"/>
        <end position="663"/>
    </location>
</feature>
<dbReference type="GO" id="GO:0009421">
    <property type="term" value="C:bacterial-type flagellum filament cap"/>
    <property type="evidence" value="ECO:0007669"/>
    <property type="project" value="InterPro"/>
</dbReference>
<evidence type="ECO:0000313" key="9">
    <source>
        <dbReference type="EMBL" id="CAJ54267.1"/>
    </source>
</evidence>
<dbReference type="GO" id="GO:0005576">
    <property type="term" value="C:extracellular region"/>
    <property type="evidence" value="ECO:0007669"/>
    <property type="project" value="UniProtKB-SubCell"/>
</dbReference>
<evidence type="ECO:0000256" key="4">
    <source>
        <dbReference type="ARBA" id="ARBA00023143"/>
    </source>
</evidence>
<sequence>MADYLSGGISFGGIGSGTDFQAMIDQLKKIELIPKNRLVVSHEQWTKKYKAFEELIKTVKDTEASLSKLSSVGAILKKEGSVSNTSVASVKASSDASDGTHTIDVKQLATNTILSNNHIFDSKTESINNTGSPGIFAYEYKGELHEVEVPPGSDLEYLATLINKDSNNPGVKANLIKTGDGYMFSLEGTETGANATLSISNKTTLPDFKASVATSSALANGEDTIINTSGTTQQFSFEYNGRTFTFDIPSGTTAKELQTAINENTKNTGVRATFEKHGSDIVLQLEGTVPNQQVKVTASPTDLGSFTSSGQAGWNKRDSQDAIFNINGWDQELTSSTNELTEVIPGLQITLLSEGKTQITIQTSTDEVKKQVEKAVESINNVLSKIQELTKATAEDKDDSKDTSSSSSKIPSYLQSPTKVKAGLFTGDTGIQMLSTRLKSIFSSNGLGFSPKQTQDGPGDLFSSLASIGIVVDADEGSETFGQLKILDRETIGPDAPYTTLDEALKKDPQAVADILAGSSGISDSTDFSYQDHIVGKTQAGTYDVKYSVDASGTIGDVYIGGVKASLSDPAKNIYTVTSGPATGLSIAVNNRTPGINVESTVRVKQGKLSQIQEALKAEVQQDPLKENTGPLIIMQDNYKDVMKNLETRIEKETQRVTSWERMMRLKFSRLDAVLAKYNQMMSANASSLGQLGA</sequence>
<comment type="subunit">
    <text evidence="2 5">Homopentamer.</text>
</comment>
<proteinExistence type="inferred from homology"/>
<dbReference type="KEGG" id="lip:LI0211"/>
<dbReference type="InterPro" id="IPR010810">
    <property type="entry name" value="Flagellin_hook_IN_motif"/>
</dbReference>
<keyword evidence="9" id="KW-0969">Cilium</keyword>
<accession>Q1MRV9</accession>
<evidence type="ECO:0000259" key="7">
    <source>
        <dbReference type="Pfam" id="PF02465"/>
    </source>
</evidence>
<evidence type="ECO:0000256" key="5">
    <source>
        <dbReference type="RuleBase" id="RU362066"/>
    </source>
</evidence>
<feature type="region of interest" description="Disordered" evidence="6">
    <location>
        <begin position="390"/>
        <end position="412"/>
    </location>
</feature>
<reference evidence="9 10" key="1">
    <citation type="submission" date="2005-11" db="EMBL/GenBank/DDBJ databases">
        <title>The complete genome sequence of Lawsonia intracellularis: the causative agent of proliferative enteropathy.</title>
        <authorList>
            <person name="Kaur K."/>
            <person name="Zhang Q."/>
            <person name="Beckler D."/>
            <person name="Munir S."/>
            <person name="Li L."/>
            <person name="Kinsley K."/>
            <person name="Herron L."/>
            <person name="Peterson A."/>
            <person name="May B."/>
            <person name="Singh S."/>
            <person name="Gebhart C."/>
            <person name="Kapur V."/>
        </authorList>
    </citation>
    <scope>NUCLEOTIDE SEQUENCE [LARGE SCALE GENOMIC DNA]</scope>
    <source>
        <strain evidence="9 10">PHE/MN1-00</strain>
    </source>
</reference>
<feature type="compositionally biased region" description="Basic and acidic residues" evidence="6">
    <location>
        <begin position="393"/>
        <end position="402"/>
    </location>
</feature>
<dbReference type="PANTHER" id="PTHR30288">
    <property type="entry name" value="FLAGELLAR CAP/ASSEMBLY PROTEIN FLID"/>
    <property type="match status" value="1"/>
</dbReference>
<dbReference type="InterPro" id="IPR010809">
    <property type="entry name" value="FliD_C"/>
</dbReference>
<dbReference type="HOGENOM" id="CLU_015182_1_0_7"/>
<keyword evidence="5" id="KW-0964">Secreted</keyword>
<dbReference type="STRING" id="363253.LI0211"/>
<dbReference type="AlphaFoldDB" id="Q1MRV9"/>
<dbReference type="Pfam" id="PF02465">
    <property type="entry name" value="FliD_N"/>
    <property type="match status" value="1"/>
</dbReference>
<dbReference type="PANTHER" id="PTHR30288:SF0">
    <property type="entry name" value="FLAGELLAR HOOK-ASSOCIATED PROTEIN 2"/>
    <property type="match status" value="1"/>
</dbReference>
<keyword evidence="9" id="KW-0966">Cell projection</keyword>
<comment type="subcellular location">
    <subcellularLocation>
        <location evidence="5">Secreted</location>
    </subcellularLocation>
    <subcellularLocation>
        <location evidence="5">Bacterial flagellum</location>
    </subcellularLocation>
</comment>
<evidence type="ECO:0000256" key="6">
    <source>
        <dbReference type="SAM" id="MobiDB-lite"/>
    </source>
</evidence>
<dbReference type="GO" id="GO:0009424">
    <property type="term" value="C:bacterial-type flagellum hook"/>
    <property type="evidence" value="ECO:0007669"/>
    <property type="project" value="UniProtKB-UniRule"/>
</dbReference>
<keyword evidence="4 5" id="KW-0975">Bacterial flagellum</keyword>
<dbReference type="EMBL" id="AM180252">
    <property type="protein sequence ID" value="CAJ54267.1"/>
    <property type="molecule type" value="Genomic_DNA"/>
</dbReference>
<dbReference type="Pfam" id="PF07196">
    <property type="entry name" value="Flagellin_IN"/>
    <property type="match status" value="1"/>
</dbReference>
<evidence type="ECO:0000256" key="1">
    <source>
        <dbReference type="ARBA" id="ARBA00009764"/>
    </source>
</evidence>
<comment type="function">
    <text evidence="5">Required for morphogenesis and for the elongation of the flagellar filament by facilitating polymerization of the flagellin monomers at the tip of growing filament. Forms a capping structure, which prevents flagellin subunits (transported through the central channel of the flagellum) from leaking out without polymerization at the distal end.</text>
</comment>
<keyword evidence="10" id="KW-1185">Reference proteome</keyword>
<evidence type="ECO:0000256" key="2">
    <source>
        <dbReference type="ARBA" id="ARBA00011255"/>
    </source>
</evidence>
<evidence type="ECO:0000259" key="8">
    <source>
        <dbReference type="Pfam" id="PF07195"/>
    </source>
</evidence>
<name>Q1MRV9_LAWIP</name>
<dbReference type="OrthoDB" id="5484186at2"/>
<dbReference type="GO" id="GO:0007155">
    <property type="term" value="P:cell adhesion"/>
    <property type="evidence" value="ECO:0007669"/>
    <property type="project" value="InterPro"/>
</dbReference>
<dbReference type="Pfam" id="PF07195">
    <property type="entry name" value="FliD_C"/>
    <property type="match status" value="1"/>
</dbReference>
<dbReference type="GO" id="GO:0071973">
    <property type="term" value="P:bacterial-type flagellum-dependent cell motility"/>
    <property type="evidence" value="ECO:0007669"/>
    <property type="project" value="TreeGrafter"/>
</dbReference>
<feature type="domain" description="Flagellar hook-associated protein 2 C-terminal" evidence="8">
    <location>
        <begin position="319"/>
        <end position="680"/>
    </location>
</feature>
<dbReference type="eggNOG" id="COG1345">
    <property type="taxonomic scope" value="Bacteria"/>
</dbReference>
<feature type="domain" description="Flagellar hook-associated protein 2 N-terminal" evidence="7">
    <location>
        <begin position="16"/>
        <end position="111"/>
    </location>
</feature>
<gene>
    <name evidence="9" type="primary">fliD</name>
    <name evidence="9" type="ordered locus">LI0211</name>
</gene>
<dbReference type="InterPro" id="IPR040026">
    <property type="entry name" value="FliD"/>
</dbReference>
<keyword evidence="9" id="KW-0282">Flagellum</keyword>
<keyword evidence="3 5" id="KW-0175">Coiled coil</keyword>
<evidence type="ECO:0000256" key="3">
    <source>
        <dbReference type="ARBA" id="ARBA00023054"/>
    </source>
</evidence>
<dbReference type="RefSeq" id="WP_011526293.1">
    <property type="nucleotide sequence ID" value="NC_008011.1"/>
</dbReference>
<evidence type="ECO:0000313" key="10">
    <source>
        <dbReference type="Proteomes" id="UP000002430"/>
    </source>
</evidence>
<comment type="similarity">
    <text evidence="1 5">Belongs to the FliD family.</text>
</comment>
<dbReference type="InterPro" id="IPR003481">
    <property type="entry name" value="FliD_N"/>
</dbReference>
<organism evidence="9 10">
    <name type="scientific">Lawsonia intracellularis (strain PHE/MN1-00)</name>
    <dbReference type="NCBI Taxonomy" id="363253"/>
    <lineage>
        <taxon>Bacteria</taxon>
        <taxon>Pseudomonadati</taxon>
        <taxon>Thermodesulfobacteriota</taxon>
        <taxon>Desulfovibrionia</taxon>
        <taxon>Desulfovibrionales</taxon>
        <taxon>Desulfovibrionaceae</taxon>
        <taxon>Lawsonia</taxon>
    </lineage>
</organism>